<dbReference type="PRINTS" id="PR00625">
    <property type="entry name" value="JDOMAIN"/>
</dbReference>
<dbReference type="HOGENOM" id="CLU_045732_0_1_1"/>
<evidence type="ECO:0000256" key="1">
    <source>
        <dbReference type="ARBA" id="ARBA00004123"/>
    </source>
</evidence>
<comment type="subcellular location">
    <subcellularLocation>
        <location evidence="2">Cytoplasm</location>
    </subcellularLocation>
    <subcellularLocation>
        <location evidence="1">Nucleus</location>
    </subcellularLocation>
</comment>
<dbReference type="GO" id="GO:0000390">
    <property type="term" value="P:spliceosomal complex disassembly"/>
    <property type="evidence" value="ECO:0007669"/>
    <property type="project" value="TreeGrafter"/>
</dbReference>
<dbReference type="CDD" id="cd06257">
    <property type="entry name" value="DnaJ"/>
    <property type="match status" value="1"/>
</dbReference>
<proteinExistence type="predicted"/>
<keyword evidence="3" id="KW-0963">Cytoplasm</keyword>
<feature type="domain" description="J" evidence="7">
    <location>
        <begin position="7"/>
        <end position="72"/>
    </location>
</feature>
<evidence type="ECO:0000256" key="3">
    <source>
        <dbReference type="ARBA" id="ARBA00022490"/>
    </source>
</evidence>
<evidence type="ECO:0000256" key="5">
    <source>
        <dbReference type="ARBA" id="ARBA00023242"/>
    </source>
</evidence>
<name>A0A0C9WPE6_9AGAR</name>
<evidence type="ECO:0000256" key="6">
    <source>
        <dbReference type="SAM" id="MobiDB-lite"/>
    </source>
</evidence>
<dbReference type="SMART" id="SM00271">
    <property type="entry name" value="DnaJ"/>
    <property type="match status" value="1"/>
</dbReference>
<protein>
    <recommendedName>
        <fullName evidence="7">J domain-containing protein</fullName>
    </recommendedName>
</protein>
<keyword evidence="4" id="KW-0143">Chaperone</keyword>
<dbReference type="GO" id="GO:0005737">
    <property type="term" value="C:cytoplasm"/>
    <property type="evidence" value="ECO:0007669"/>
    <property type="project" value="UniProtKB-SubCell"/>
</dbReference>
<keyword evidence="9" id="KW-1185">Reference proteome</keyword>
<dbReference type="PROSITE" id="PS50076">
    <property type="entry name" value="DNAJ_2"/>
    <property type="match status" value="1"/>
</dbReference>
<sequence>MSTDEVNPYELLSVKVESTEQEIRTAYRQRSLKVHPDRNPNNPDAARKFHELNQAYELLLDPLRRLALDAKLRIKQAKAERFRNYDNKRKNLVEELEAKEREHKKARVDKQKEEADRWHQTEKIKEEGRKLREEKEKELMRARQQQEPRVDQEEDAPPALGTHDTTVRLKYKHKTHQELTTPESIAALLSPFGSVDTESIVISLKNKSSSGKPPKYVTALVPFRQIGSAFAAVCASNQGVLDGVEAGWVGGQEPEILVWLKKMGKLGAQPQPPLRPSSSLCPEADLPQTDIDPPSSFPSFPTSPLRHPIPTSAPPDLTAAGIDYESLTLMRLRQTERERLEREIREREDLEQ</sequence>
<evidence type="ECO:0000256" key="4">
    <source>
        <dbReference type="ARBA" id="ARBA00023186"/>
    </source>
</evidence>
<evidence type="ECO:0000256" key="2">
    <source>
        <dbReference type="ARBA" id="ARBA00004496"/>
    </source>
</evidence>
<evidence type="ECO:0000313" key="9">
    <source>
        <dbReference type="Proteomes" id="UP000054477"/>
    </source>
</evidence>
<dbReference type="EMBL" id="KN838885">
    <property type="protein sequence ID" value="KIJ92780.1"/>
    <property type="molecule type" value="Genomic_DNA"/>
</dbReference>
<dbReference type="GO" id="GO:0005681">
    <property type="term" value="C:spliceosomal complex"/>
    <property type="evidence" value="ECO:0007669"/>
    <property type="project" value="TreeGrafter"/>
</dbReference>
<dbReference type="InterPro" id="IPR001623">
    <property type="entry name" value="DnaJ_domain"/>
</dbReference>
<evidence type="ECO:0000313" key="8">
    <source>
        <dbReference type="EMBL" id="KIJ92780.1"/>
    </source>
</evidence>
<feature type="region of interest" description="Disordered" evidence="6">
    <location>
        <begin position="100"/>
        <end position="166"/>
    </location>
</feature>
<reference evidence="9" key="2">
    <citation type="submission" date="2015-01" db="EMBL/GenBank/DDBJ databases">
        <title>Evolutionary Origins and Diversification of the Mycorrhizal Mutualists.</title>
        <authorList>
            <consortium name="DOE Joint Genome Institute"/>
            <consortium name="Mycorrhizal Genomics Consortium"/>
            <person name="Kohler A."/>
            <person name="Kuo A."/>
            <person name="Nagy L.G."/>
            <person name="Floudas D."/>
            <person name="Copeland A."/>
            <person name="Barry K.W."/>
            <person name="Cichocki N."/>
            <person name="Veneault-Fourrey C."/>
            <person name="LaButti K."/>
            <person name="Lindquist E.A."/>
            <person name="Lipzen A."/>
            <person name="Lundell T."/>
            <person name="Morin E."/>
            <person name="Murat C."/>
            <person name="Riley R."/>
            <person name="Ohm R."/>
            <person name="Sun H."/>
            <person name="Tunlid A."/>
            <person name="Henrissat B."/>
            <person name="Grigoriev I.V."/>
            <person name="Hibbett D.S."/>
            <person name="Martin F."/>
        </authorList>
    </citation>
    <scope>NUCLEOTIDE SEQUENCE [LARGE SCALE GENOMIC DNA]</scope>
    <source>
        <strain evidence="9">LaAM-08-1</strain>
    </source>
</reference>
<dbReference type="InterPro" id="IPR052094">
    <property type="entry name" value="Pre-mRNA-splicing_ERAD"/>
</dbReference>
<dbReference type="AlphaFoldDB" id="A0A0C9WPE6"/>
<dbReference type="InterPro" id="IPR036869">
    <property type="entry name" value="J_dom_sf"/>
</dbReference>
<dbReference type="PANTHER" id="PTHR44313:SF1">
    <property type="entry name" value="DNAJ HOMOLOG SUBFAMILY C MEMBER 17"/>
    <property type="match status" value="1"/>
</dbReference>
<evidence type="ECO:0000259" key="7">
    <source>
        <dbReference type="PROSITE" id="PS50076"/>
    </source>
</evidence>
<dbReference type="Pfam" id="PF00226">
    <property type="entry name" value="DnaJ"/>
    <property type="match status" value="1"/>
</dbReference>
<reference evidence="8 9" key="1">
    <citation type="submission" date="2014-04" db="EMBL/GenBank/DDBJ databases">
        <authorList>
            <consortium name="DOE Joint Genome Institute"/>
            <person name="Kuo A."/>
            <person name="Kohler A."/>
            <person name="Nagy L.G."/>
            <person name="Floudas D."/>
            <person name="Copeland A."/>
            <person name="Barry K.W."/>
            <person name="Cichocki N."/>
            <person name="Veneault-Fourrey C."/>
            <person name="LaButti K."/>
            <person name="Lindquist E.A."/>
            <person name="Lipzen A."/>
            <person name="Lundell T."/>
            <person name="Morin E."/>
            <person name="Murat C."/>
            <person name="Sun H."/>
            <person name="Tunlid A."/>
            <person name="Henrissat B."/>
            <person name="Grigoriev I.V."/>
            <person name="Hibbett D.S."/>
            <person name="Martin F."/>
            <person name="Nordberg H.P."/>
            <person name="Cantor M.N."/>
            <person name="Hua S.X."/>
        </authorList>
    </citation>
    <scope>NUCLEOTIDE SEQUENCE [LARGE SCALE GENOMIC DNA]</scope>
    <source>
        <strain evidence="8 9">LaAM-08-1</strain>
    </source>
</reference>
<dbReference type="SUPFAM" id="SSF46565">
    <property type="entry name" value="Chaperone J-domain"/>
    <property type="match status" value="1"/>
</dbReference>
<gene>
    <name evidence="8" type="ORF">K443DRAFT_685071</name>
</gene>
<dbReference type="OrthoDB" id="376357at2759"/>
<dbReference type="STRING" id="1095629.A0A0C9WPE6"/>
<feature type="compositionally biased region" description="Basic and acidic residues" evidence="6">
    <location>
        <begin position="100"/>
        <end position="151"/>
    </location>
</feature>
<feature type="compositionally biased region" description="Low complexity" evidence="6">
    <location>
        <begin position="293"/>
        <end position="304"/>
    </location>
</feature>
<feature type="region of interest" description="Disordered" evidence="6">
    <location>
        <begin position="268"/>
        <end position="320"/>
    </location>
</feature>
<organism evidence="8 9">
    <name type="scientific">Laccaria amethystina LaAM-08-1</name>
    <dbReference type="NCBI Taxonomy" id="1095629"/>
    <lineage>
        <taxon>Eukaryota</taxon>
        <taxon>Fungi</taxon>
        <taxon>Dikarya</taxon>
        <taxon>Basidiomycota</taxon>
        <taxon>Agaricomycotina</taxon>
        <taxon>Agaricomycetes</taxon>
        <taxon>Agaricomycetidae</taxon>
        <taxon>Agaricales</taxon>
        <taxon>Agaricineae</taxon>
        <taxon>Hydnangiaceae</taxon>
        <taxon>Laccaria</taxon>
    </lineage>
</organism>
<dbReference type="PANTHER" id="PTHR44313">
    <property type="entry name" value="DNAJ HOMOLOG SUBFAMILY C MEMBER 17"/>
    <property type="match status" value="1"/>
</dbReference>
<dbReference type="Gene3D" id="1.10.287.110">
    <property type="entry name" value="DnaJ domain"/>
    <property type="match status" value="1"/>
</dbReference>
<accession>A0A0C9WPE6</accession>
<dbReference type="Proteomes" id="UP000054477">
    <property type="component" value="Unassembled WGS sequence"/>
</dbReference>
<keyword evidence="5" id="KW-0539">Nucleus</keyword>